<dbReference type="Pfam" id="PF00534">
    <property type="entry name" value="Glycos_transf_1"/>
    <property type="match status" value="1"/>
</dbReference>
<evidence type="ECO:0000256" key="1">
    <source>
        <dbReference type="SAM" id="MobiDB-lite"/>
    </source>
</evidence>
<dbReference type="InterPro" id="IPR050194">
    <property type="entry name" value="Glycosyltransferase_grp1"/>
</dbReference>
<gene>
    <name evidence="4" type="ORF">GCM10017083_23130</name>
</gene>
<dbReference type="AlphaFoldDB" id="A0A919CQT5"/>
<name>A0A919CQT5_9PROT</name>
<evidence type="ECO:0000313" key="4">
    <source>
        <dbReference type="EMBL" id="GHD50006.1"/>
    </source>
</evidence>
<accession>A0A919CQT5</accession>
<feature type="domain" description="Glycosyltransferase subfamily 4-like N-terminal" evidence="3">
    <location>
        <begin position="19"/>
        <end position="224"/>
    </location>
</feature>
<evidence type="ECO:0000259" key="2">
    <source>
        <dbReference type="Pfam" id="PF00534"/>
    </source>
</evidence>
<protein>
    <submittedName>
        <fullName evidence="4">Glycosyl transferase</fullName>
    </submittedName>
</protein>
<dbReference type="PANTHER" id="PTHR45947:SF13">
    <property type="entry name" value="TRANSFERASE"/>
    <property type="match status" value="1"/>
</dbReference>
<keyword evidence="4" id="KW-0808">Transferase</keyword>
<feature type="region of interest" description="Disordered" evidence="1">
    <location>
        <begin position="424"/>
        <end position="462"/>
    </location>
</feature>
<dbReference type="EMBL" id="BMZS01000004">
    <property type="protein sequence ID" value="GHD50006.1"/>
    <property type="molecule type" value="Genomic_DNA"/>
</dbReference>
<evidence type="ECO:0000259" key="3">
    <source>
        <dbReference type="Pfam" id="PF13439"/>
    </source>
</evidence>
<dbReference type="Gene3D" id="3.40.50.2000">
    <property type="entry name" value="Glycogen Phosphorylase B"/>
    <property type="match status" value="2"/>
</dbReference>
<dbReference type="Proteomes" id="UP000630353">
    <property type="component" value="Unassembled WGS sequence"/>
</dbReference>
<proteinExistence type="predicted"/>
<feature type="domain" description="Glycosyl transferase family 1" evidence="2">
    <location>
        <begin position="235"/>
        <end position="397"/>
    </location>
</feature>
<sequence>MPTPSRILVVAHNHPSFHPGGTEFVAHGLFRHWRDTAGRDVHFVAAASPEQRHSNPGTVLQSLPGARSEYLVRVGQYDWFHHLQRDKIAVFTEFGELLRTLRPDVVHFHHFLGFGTEVLPFVRRCLPDAVVVLTVHDYYFACHHDGIMVKYGSNRLCYRSGIDACHACFPQIPGGSFKLREINLKHHFAAVDHLVAPSALMRDRLVDWGMEPDRVSVIRNGRDLGDPVPARPLREGDRRNRFAILGNVSPAKGQKVALRAVQLLLADGVRDIELAIHGAPHFQTDDFKGEIDSLLADCKGHARLLGGYEERELPERLAEADWIVVPSLWWENAPLVLDEAFHHGRPPICGAIGGMAERVRDGVDGLHFAVGDPRALADRLRAAIENPALWETLRDRAPATRDAAACAAEYQALFDALAARRPVKTAVPASSASPRGARATASNARPSRGGSRTRRASTAPAP</sequence>
<dbReference type="Pfam" id="PF13439">
    <property type="entry name" value="Glyco_transf_4"/>
    <property type="match status" value="1"/>
</dbReference>
<evidence type="ECO:0000313" key="5">
    <source>
        <dbReference type="Proteomes" id="UP000630353"/>
    </source>
</evidence>
<dbReference type="PANTHER" id="PTHR45947">
    <property type="entry name" value="SULFOQUINOVOSYL TRANSFERASE SQD2"/>
    <property type="match status" value="1"/>
</dbReference>
<feature type="compositionally biased region" description="Low complexity" evidence="1">
    <location>
        <begin position="426"/>
        <end position="462"/>
    </location>
</feature>
<reference evidence="4" key="1">
    <citation type="journal article" date="2014" name="Int. J. Syst. Evol. Microbiol.">
        <title>Complete genome sequence of Corynebacterium casei LMG S-19264T (=DSM 44701T), isolated from a smear-ripened cheese.</title>
        <authorList>
            <consortium name="US DOE Joint Genome Institute (JGI-PGF)"/>
            <person name="Walter F."/>
            <person name="Albersmeier A."/>
            <person name="Kalinowski J."/>
            <person name="Ruckert C."/>
        </authorList>
    </citation>
    <scope>NUCLEOTIDE SEQUENCE</scope>
    <source>
        <strain evidence="4">KCTC 42651</strain>
    </source>
</reference>
<reference evidence="4" key="2">
    <citation type="submission" date="2020-09" db="EMBL/GenBank/DDBJ databases">
        <authorList>
            <person name="Sun Q."/>
            <person name="Kim S."/>
        </authorList>
    </citation>
    <scope>NUCLEOTIDE SEQUENCE</scope>
    <source>
        <strain evidence="4">KCTC 42651</strain>
    </source>
</reference>
<dbReference type="RefSeq" id="WP_189989521.1">
    <property type="nucleotide sequence ID" value="NZ_BMZS01000004.1"/>
</dbReference>
<keyword evidence="5" id="KW-1185">Reference proteome</keyword>
<organism evidence="4 5">
    <name type="scientific">Thalassobaculum fulvum</name>
    <dbReference type="NCBI Taxonomy" id="1633335"/>
    <lineage>
        <taxon>Bacteria</taxon>
        <taxon>Pseudomonadati</taxon>
        <taxon>Pseudomonadota</taxon>
        <taxon>Alphaproteobacteria</taxon>
        <taxon>Rhodospirillales</taxon>
        <taxon>Thalassobaculaceae</taxon>
        <taxon>Thalassobaculum</taxon>
    </lineage>
</organism>
<dbReference type="InterPro" id="IPR001296">
    <property type="entry name" value="Glyco_trans_1"/>
</dbReference>
<dbReference type="SUPFAM" id="SSF53756">
    <property type="entry name" value="UDP-Glycosyltransferase/glycogen phosphorylase"/>
    <property type="match status" value="1"/>
</dbReference>
<dbReference type="CDD" id="cd03823">
    <property type="entry name" value="GT4_ExpE7-like"/>
    <property type="match status" value="1"/>
</dbReference>
<comment type="caution">
    <text evidence="4">The sequence shown here is derived from an EMBL/GenBank/DDBJ whole genome shotgun (WGS) entry which is preliminary data.</text>
</comment>
<dbReference type="GO" id="GO:0016757">
    <property type="term" value="F:glycosyltransferase activity"/>
    <property type="evidence" value="ECO:0007669"/>
    <property type="project" value="InterPro"/>
</dbReference>
<dbReference type="InterPro" id="IPR028098">
    <property type="entry name" value="Glyco_trans_4-like_N"/>
</dbReference>